<reference evidence="1" key="1">
    <citation type="submission" date="2014-11" db="EMBL/GenBank/DDBJ databases">
        <authorList>
            <person name="Amaro Gonzalez C."/>
        </authorList>
    </citation>
    <scope>NUCLEOTIDE SEQUENCE</scope>
</reference>
<dbReference type="AlphaFoldDB" id="A0A0E9UYI7"/>
<protein>
    <submittedName>
        <fullName evidence="1">Uncharacterized protein</fullName>
    </submittedName>
</protein>
<proteinExistence type="predicted"/>
<evidence type="ECO:0000313" key="1">
    <source>
        <dbReference type="EMBL" id="JAH70867.1"/>
    </source>
</evidence>
<dbReference type="EMBL" id="GBXM01037710">
    <property type="protein sequence ID" value="JAH70867.1"/>
    <property type="molecule type" value="Transcribed_RNA"/>
</dbReference>
<name>A0A0E9UYI7_ANGAN</name>
<organism evidence="1">
    <name type="scientific">Anguilla anguilla</name>
    <name type="common">European freshwater eel</name>
    <name type="synonym">Muraena anguilla</name>
    <dbReference type="NCBI Taxonomy" id="7936"/>
    <lineage>
        <taxon>Eukaryota</taxon>
        <taxon>Metazoa</taxon>
        <taxon>Chordata</taxon>
        <taxon>Craniata</taxon>
        <taxon>Vertebrata</taxon>
        <taxon>Euteleostomi</taxon>
        <taxon>Actinopterygii</taxon>
        <taxon>Neopterygii</taxon>
        <taxon>Teleostei</taxon>
        <taxon>Anguilliformes</taxon>
        <taxon>Anguillidae</taxon>
        <taxon>Anguilla</taxon>
    </lineage>
</organism>
<reference evidence="1" key="2">
    <citation type="journal article" date="2015" name="Fish Shellfish Immunol.">
        <title>Early steps in the European eel (Anguilla anguilla)-Vibrio vulnificus interaction in the gills: Role of the RtxA13 toxin.</title>
        <authorList>
            <person name="Callol A."/>
            <person name="Pajuelo D."/>
            <person name="Ebbesson L."/>
            <person name="Teles M."/>
            <person name="MacKenzie S."/>
            <person name="Amaro C."/>
        </authorList>
    </citation>
    <scope>NUCLEOTIDE SEQUENCE</scope>
</reference>
<sequence>MSRRIHTKDGIWKRGVSVSELEFRVALGWDAGAGDHVTVVV</sequence>
<accession>A0A0E9UYI7</accession>